<feature type="transmembrane region" description="Helical" evidence="7">
    <location>
        <begin position="69"/>
        <end position="90"/>
    </location>
</feature>
<dbReference type="AlphaFoldDB" id="A0A2T0RKX4"/>
<keyword evidence="9" id="KW-1185">Reference proteome</keyword>
<keyword evidence="4 7" id="KW-0812">Transmembrane</keyword>
<proteinExistence type="inferred from homology"/>
<keyword evidence="3" id="KW-1003">Cell membrane</keyword>
<dbReference type="Proteomes" id="UP000239480">
    <property type="component" value="Unassembled WGS sequence"/>
</dbReference>
<evidence type="ECO:0000256" key="3">
    <source>
        <dbReference type="ARBA" id="ARBA00022475"/>
    </source>
</evidence>
<feature type="transmembrane region" description="Helical" evidence="7">
    <location>
        <begin position="12"/>
        <end position="30"/>
    </location>
</feature>
<comment type="similarity">
    <text evidence="2">Belongs to the UPF0410 family.</text>
</comment>
<accession>A0A2T0RKX4</accession>
<reference evidence="8 9" key="1">
    <citation type="submission" date="2018-03" db="EMBL/GenBank/DDBJ databases">
        <title>Genomic Encyclopedia of Archaeal and Bacterial Type Strains, Phase II (KMG-II): from individual species to whole genera.</title>
        <authorList>
            <person name="Goeker M."/>
        </authorList>
    </citation>
    <scope>NUCLEOTIDE SEQUENCE [LARGE SCALE GENOMIC DNA]</scope>
    <source>
        <strain evidence="8 9">DSM 29328</strain>
    </source>
</reference>
<sequence>MDQVTQAETMVFSGFFIAIIIGALAGWLAGKLVAGGGFGFLGNTILGIGGALLANWLLPQIGLDFGSGFFGSVLSAAIGAAIVLVAIRIIKRI</sequence>
<name>A0A2T0RKX4_9RHOB</name>
<evidence type="ECO:0000256" key="4">
    <source>
        <dbReference type="ARBA" id="ARBA00022692"/>
    </source>
</evidence>
<dbReference type="Pfam" id="PF04226">
    <property type="entry name" value="Transgly_assoc"/>
    <property type="match status" value="1"/>
</dbReference>
<evidence type="ECO:0000256" key="2">
    <source>
        <dbReference type="ARBA" id="ARBA00011006"/>
    </source>
</evidence>
<dbReference type="GO" id="GO:0005886">
    <property type="term" value="C:plasma membrane"/>
    <property type="evidence" value="ECO:0007669"/>
    <property type="project" value="UniProtKB-SubCell"/>
</dbReference>
<dbReference type="EMBL" id="PVTD01000008">
    <property type="protein sequence ID" value="PRY21787.1"/>
    <property type="molecule type" value="Genomic_DNA"/>
</dbReference>
<gene>
    <name evidence="8" type="ORF">CLV78_10858</name>
</gene>
<protein>
    <submittedName>
        <fullName evidence="8">Putative membrane protein YeaQ/YmgE (Transglycosylase-associated protein family)</fullName>
    </submittedName>
</protein>
<dbReference type="PANTHER" id="PTHR33884:SF3">
    <property type="entry name" value="UPF0410 PROTEIN YMGE"/>
    <property type="match status" value="1"/>
</dbReference>
<organism evidence="8 9">
    <name type="scientific">Aliiruegeria haliotis</name>
    <dbReference type="NCBI Taxonomy" id="1280846"/>
    <lineage>
        <taxon>Bacteria</taxon>
        <taxon>Pseudomonadati</taxon>
        <taxon>Pseudomonadota</taxon>
        <taxon>Alphaproteobacteria</taxon>
        <taxon>Rhodobacterales</taxon>
        <taxon>Roseobacteraceae</taxon>
        <taxon>Aliiruegeria</taxon>
    </lineage>
</organism>
<keyword evidence="6 7" id="KW-0472">Membrane</keyword>
<comment type="caution">
    <text evidence="8">The sequence shown here is derived from an EMBL/GenBank/DDBJ whole genome shotgun (WGS) entry which is preliminary data.</text>
</comment>
<evidence type="ECO:0000256" key="5">
    <source>
        <dbReference type="ARBA" id="ARBA00022989"/>
    </source>
</evidence>
<evidence type="ECO:0000256" key="6">
    <source>
        <dbReference type="ARBA" id="ARBA00023136"/>
    </source>
</evidence>
<evidence type="ECO:0000256" key="7">
    <source>
        <dbReference type="SAM" id="Phobius"/>
    </source>
</evidence>
<feature type="transmembrane region" description="Helical" evidence="7">
    <location>
        <begin position="37"/>
        <end position="57"/>
    </location>
</feature>
<evidence type="ECO:0000313" key="8">
    <source>
        <dbReference type="EMBL" id="PRY21787.1"/>
    </source>
</evidence>
<dbReference type="InterPro" id="IPR007341">
    <property type="entry name" value="Transgly_assoc"/>
</dbReference>
<dbReference type="RefSeq" id="WP_245925138.1">
    <property type="nucleotide sequence ID" value="NZ_PVTD01000008.1"/>
</dbReference>
<dbReference type="PANTHER" id="PTHR33884">
    <property type="entry name" value="UPF0410 PROTEIN YMGE"/>
    <property type="match status" value="1"/>
</dbReference>
<evidence type="ECO:0000256" key="1">
    <source>
        <dbReference type="ARBA" id="ARBA00004651"/>
    </source>
</evidence>
<keyword evidence="5 7" id="KW-1133">Transmembrane helix</keyword>
<evidence type="ECO:0000313" key="9">
    <source>
        <dbReference type="Proteomes" id="UP000239480"/>
    </source>
</evidence>
<comment type="subcellular location">
    <subcellularLocation>
        <location evidence="1">Cell membrane</location>
        <topology evidence="1">Multi-pass membrane protein</topology>
    </subcellularLocation>
</comment>